<evidence type="ECO:0000313" key="3">
    <source>
        <dbReference type="EMBL" id="SIN95595.1"/>
    </source>
</evidence>
<organism evidence="3 4">
    <name type="scientific">Nitrosomonas cryotolerans ATCC 49181</name>
    <dbReference type="NCBI Taxonomy" id="1131553"/>
    <lineage>
        <taxon>Bacteria</taxon>
        <taxon>Pseudomonadati</taxon>
        <taxon>Pseudomonadota</taxon>
        <taxon>Betaproteobacteria</taxon>
        <taxon>Nitrosomonadales</taxon>
        <taxon>Nitrosomonadaceae</taxon>
        <taxon>Nitrosomonas</taxon>
    </lineage>
</organism>
<evidence type="ECO:0000259" key="2">
    <source>
        <dbReference type="Pfam" id="PF14341"/>
    </source>
</evidence>
<sequence>MNRNPSLRQKQSGIVFVTGLIFLLILTLLGVSAVKTASIEERMSGNLRDRHLALQAAEMGLRYAEQYIRNNNPAVPPLIVGVTGFDATCTNGLCYYGEGVDAPTVPVWTTYCTPDCPISYHVGNTFSVNNVVTYTAPALPAGVPAPTYLIEGIRKIRPGSVIQYYYRITVRGQGAKPGTTVWLQEVFKP</sequence>
<evidence type="ECO:0000259" key="1">
    <source>
        <dbReference type="Pfam" id="PF13681"/>
    </source>
</evidence>
<dbReference type="InterPro" id="IPR025205">
    <property type="entry name" value="PilX/PilW_C"/>
</dbReference>
<proteinExistence type="predicted"/>
<dbReference type="InterPro" id="IPR025746">
    <property type="entry name" value="PilX_N_dom"/>
</dbReference>
<accession>A0A1N6FK18</accession>
<reference evidence="3 4" key="1">
    <citation type="submission" date="2016-12" db="EMBL/GenBank/DDBJ databases">
        <authorList>
            <person name="Song W.-J."/>
            <person name="Kurnit D.M."/>
        </authorList>
    </citation>
    <scope>NUCLEOTIDE SEQUENCE [LARGE SCALE GENOMIC DNA]</scope>
    <source>
        <strain evidence="3 4">ATCC 49181</strain>
    </source>
</reference>
<dbReference type="Proteomes" id="UP000185062">
    <property type="component" value="Unassembled WGS sequence"/>
</dbReference>
<dbReference type="eggNOG" id="COG4726">
    <property type="taxonomic scope" value="Bacteria"/>
</dbReference>
<feature type="domain" description="Type 4 fimbrial biogenesis protein PilX N-terminal" evidence="2">
    <location>
        <begin position="12"/>
        <end position="62"/>
    </location>
</feature>
<keyword evidence="4" id="KW-1185">Reference proteome</keyword>
<dbReference type="AlphaFoldDB" id="A0A1N6FK18"/>
<dbReference type="STRING" id="44575.SAMN05216419_102214"/>
<feature type="domain" description="PilX/PilW C-terminal" evidence="1">
    <location>
        <begin position="91"/>
        <end position="188"/>
    </location>
</feature>
<dbReference type="RefSeq" id="WP_028461725.1">
    <property type="nucleotide sequence ID" value="NZ_FSRO01000001.1"/>
</dbReference>
<dbReference type="Pfam" id="PF13681">
    <property type="entry name" value="PilX"/>
    <property type="match status" value="1"/>
</dbReference>
<evidence type="ECO:0000313" key="4">
    <source>
        <dbReference type="Proteomes" id="UP000185062"/>
    </source>
</evidence>
<dbReference type="EMBL" id="FSRO01000001">
    <property type="protein sequence ID" value="SIN95595.1"/>
    <property type="molecule type" value="Genomic_DNA"/>
</dbReference>
<dbReference type="Pfam" id="PF14341">
    <property type="entry name" value="PilX_N"/>
    <property type="match status" value="1"/>
</dbReference>
<gene>
    <name evidence="3" type="ORF">SAMN02743940_0283</name>
</gene>
<name>A0A1N6FK18_9PROT</name>
<protein>
    <submittedName>
        <fullName evidence="3">Type IV pilus assembly protein PilX</fullName>
    </submittedName>
</protein>